<dbReference type="InterPro" id="IPR009003">
    <property type="entry name" value="Peptidase_S1_PA"/>
</dbReference>
<dbReference type="GO" id="GO:0005576">
    <property type="term" value="C:extracellular region"/>
    <property type="evidence" value="ECO:0007669"/>
    <property type="project" value="UniProtKB-SubCell"/>
</dbReference>
<evidence type="ECO:0000313" key="13">
    <source>
        <dbReference type="Proteomes" id="UP000472276"/>
    </source>
</evidence>
<comment type="subcellular location">
    <subcellularLocation>
        <location evidence="1">Secreted</location>
        <location evidence="1">Extracellular space</location>
    </subcellularLocation>
</comment>
<dbReference type="PANTHER" id="PTHR24271">
    <property type="entry name" value="KALLIKREIN-RELATED"/>
    <property type="match status" value="1"/>
</dbReference>
<sequence>VLHKFSVLILHSFLIEAKPHSRPYMASLQYQEHHSCGGMLIREDLVLTAAHCNPQPEGPSTVVLGAHDISKKEKSQQRIKVAKYYPHPKFSGKYDYDIMLLKLEKNATLNKFVKTIKLPKKNGKTPANIKCHVVGWGRTGNDLRPSNVLKEATEKTQFSSEWEKIWGSTFNFHHMICTKFTKKGGGVCEGDSGGPLICNKRPQGVTAFIMKDNCNNPKYPHVFTKVNFFYCMDERENERREVCCKSHYTVIYWLNNMMK</sequence>
<dbReference type="PRINTS" id="PR00722">
    <property type="entry name" value="CHYMOTRYPSIN"/>
</dbReference>
<organism evidence="12 13">
    <name type="scientific">Oreochromis aureus</name>
    <name type="common">Israeli tilapia</name>
    <name type="synonym">Chromis aureus</name>
    <dbReference type="NCBI Taxonomy" id="47969"/>
    <lineage>
        <taxon>Eukaryota</taxon>
        <taxon>Metazoa</taxon>
        <taxon>Chordata</taxon>
        <taxon>Craniata</taxon>
        <taxon>Vertebrata</taxon>
        <taxon>Euteleostomi</taxon>
        <taxon>Actinopterygii</taxon>
        <taxon>Neopterygii</taxon>
        <taxon>Teleostei</taxon>
        <taxon>Neoteleostei</taxon>
        <taxon>Acanthomorphata</taxon>
        <taxon>Ovalentaria</taxon>
        <taxon>Cichlomorphae</taxon>
        <taxon>Cichliformes</taxon>
        <taxon>Cichlidae</taxon>
        <taxon>African cichlids</taxon>
        <taxon>Pseudocrenilabrinae</taxon>
        <taxon>Oreochromini</taxon>
        <taxon>Oreochromis</taxon>
    </lineage>
</organism>
<dbReference type="InterPro" id="IPR001254">
    <property type="entry name" value="Trypsin_dom"/>
</dbReference>
<feature type="domain" description="Peptidase S1" evidence="11">
    <location>
        <begin position="9"/>
        <end position="259"/>
    </location>
</feature>
<feature type="chain" id="PRO_5044303318" description="trypsin" evidence="10">
    <location>
        <begin position="18"/>
        <end position="259"/>
    </location>
</feature>
<evidence type="ECO:0000256" key="1">
    <source>
        <dbReference type="ARBA" id="ARBA00004239"/>
    </source>
</evidence>
<keyword evidence="5" id="KW-0865">Zymogen</keyword>
<keyword evidence="3 9" id="KW-0378">Hydrolase</keyword>
<dbReference type="FunFam" id="2.40.10.10:FF:000005">
    <property type="entry name" value="Serine protease 37"/>
    <property type="match status" value="1"/>
</dbReference>
<dbReference type="PANTHER" id="PTHR24271:SF80">
    <property type="entry name" value="GRANZYME 3, TANDEM DUPLICATE 1-RELATED"/>
    <property type="match status" value="1"/>
</dbReference>
<keyword evidence="10" id="KW-0732">Signal</keyword>
<accession>A0AAZ1XWP1</accession>
<evidence type="ECO:0000256" key="3">
    <source>
        <dbReference type="ARBA" id="ARBA00022801"/>
    </source>
</evidence>
<dbReference type="Pfam" id="PF00089">
    <property type="entry name" value="Trypsin"/>
    <property type="match status" value="1"/>
</dbReference>
<comment type="catalytic activity">
    <reaction evidence="7">
        <text>Preferential cleavage: Arg-|-Xaa, Lys-|-Xaa.</text>
        <dbReference type="EC" id="3.4.21.4"/>
    </reaction>
</comment>
<dbReference type="PROSITE" id="PS00135">
    <property type="entry name" value="TRYPSIN_SER"/>
    <property type="match status" value="1"/>
</dbReference>
<dbReference type="InterPro" id="IPR043504">
    <property type="entry name" value="Peptidase_S1_PA_chymotrypsin"/>
</dbReference>
<dbReference type="SUPFAM" id="SSF50494">
    <property type="entry name" value="Trypsin-like serine proteases"/>
    <property type="match status" value="1"/>
</dbReference>
<protein>
    <recommendedName>
        <fullName evidence="8">trypsin</fullName>
        <ecNumber evidence="8">3.4.21.4</ecNumber>
    </recommendedName>
</protein>
<evidence type="ECO:0000256" key="2">
    <source>
        <dbReference type="ARBA" id="ARBA00022670"/>
    </source>
</evidence>
<reference evidence="12" key="2">
    <citation type="submission" date="2025-08" db="UniProtKB">
        <authorList>
            <consortium name="Ensembl"/>
        </authorList>
    </citation>
    <scope>IDENTIFICATION</scope>
</reference>
<evidence type="ECO:0000259" key="11">
    <source>
        <dbReference type="PROSITE" id="PS50240"/>
    </source>
</evidence>
<dbReference type="Proteomes" id="UP000472276">
    <property type="component" value="Unassembled WGS sequence"/>
</dbReference>
<evidence type="ECO:0000256" key="10">
    <source>
        <dbReference type="SAM" id="SignalP"/>
    </source>
</evidence>
<keyword evidence="13" id="KW-1185">Reference proteome</keyword>
<dbReference type="InterPro" id="IPR001314">
    <property type="entry name" value="Peptidase_S1A"/>
</dbReference>
<dbReference type="InterPro" id="IPR033116">
    <property type="entry name" value="TRYPSIN_SER"/>
</dbReference>
<dbReference type="GO" id="GO:0006508">
    <property type="term" value="P:proteolysis"/>
    <property type="evidence" value="ECO:0007669"/>
    <property type="project" value="UniProtKB-KW"/>
</dbReference>
<dbReference type="AlphaFoldDB" id="A0AAZ1XWP1"/>
<reference evidence="13" key="1">
    <citation type="submission" date="2020-03" db="EMBL/GenBank/DDBJ databases">
        <title>Evolution of repeat sequences and sex chromosomes of tilapia species revealed by chromosome-level genomes.</title>
        <authorList>
            <person name="Xu L."/>
            <person name="Tao W."/>
            <person name="Wang D."/>
            <person name="Zhou Q."/>
        </authorList>
    </citation>
    <scope>NUCLEOTIDE SEQUENCE [LARGE SCALE GENOMIC DNA]</scope>
    <source>
        <strain evidence="13">Israel</strain>
    </source>
</reference>
<dbReference type="PROSITE" id="PS50240">
    <property type="entry name" value="TRYPSIN_DOM"/>
    <property type="match status" value="1"/>
</dbReference>
<keyword evidence="4 9" id="KW-0720">Serine protease</keyword>
<evidence type="ECO:0000256" key="5">
    <source>
        <dbReference type="ARBA" id="ARBA00023145"/>
    </source>
</evidence>
<proteinExistence type="predicted"/>
<reference evidence="12" key="3">
    <citation type="submission" date="2025-09" db="UniProtKB">
        <authorList>
            <consortium name="Ensembl"/>
        </authorList>
    </citation>
    <scope>IDENTIFICATION</scope>
</reference>
<dbReference type="PROSITE" id="PS00134">
    <property type="entry name" value="TRYPSIN_HIS"/>
    <property type="match status" value="1"/>
</dbReference>
<feature type="signal peptide" evidence="10">
    <location>
        <begin position="1"/>
        <end position="17"/>
    </location>
</feature>
<evidence type="ECO:0000256" key="9">
    <source>
        <dbReference type="RuleBase" id="RU363034"/>
    </source>
</evidence>
<dbReference type="Gene3D" id="2.40.10.10">
    <property type="entry name" value="Trypsin-like serine proteases"/>
    <property type="match status" value="2"/>
</dbReference>
<dbReference type="SMART" id="SM00020">
    <property type="entry name" value="Tryp_SPc"/>
    <property type="match status" value="1"/>
</dbReference>
<dbReference type="GO" id="GO:0004252">
    <property type="term" value="F:serine-type endopeptidase activity"/>
    <property type="evidence" value="ECO:0007669"/>
    <property type="project" value="UniProtKB-EC"/>
</dbReference>
<dbReference type="Ensembl" id="ENSOABT00000084284.1">
    <property type="protein sequence ID" value="ENSOABP00000072044.1"/>
    <property type="gene ID" value="ENSOABG00000008365.2"/>
</dbReference>
<evidence type="ECO:0000256" key="4">
    <source>
        <dbReference type="ARBA" id="ARBA00022825"/>
    </source>
</evidence>
<evidence type="ECO:0000313" key="12">
    <source>
        <dbReference type="Ensembl" id="ENSOABP00000072044.1"/>
    </source>
</evidence>
<dbReference type="CDD" id="cd00190">
    <property type="entry name" value="Tryp_SPc"/>
    <property type="match status" value="1"/>
</dbReference>
<dbReference type="InterPro" id="IPR018114">
    <property type="entry name" value="TRYPSIN_HIS"/>
</dbReference>
<keyword evidence="6" id="KW-1015">Disulfide bond</keyword>
<dbReference type="EC" id="3.4.21.4" evidence="8"/>
<evidence type="ECO:0000256" key="6">
    <source>
        <dbReference type="ARBA" id="ARBA00023157"/>
    </source>
</evidence>
<name>A0AAZ1XWP1_OREAU</name>
<evidence type="ECO:0000256" key="8">
    <source>
        <dbReference type="ARBA" id="ARBA00038868"/>
    </source>
</evidence>
<evidence type="ECO:0000256" key="7">
    <source>
        <dbReference type="ARBA" id="ARBA00036320"/>
    </source>
</evidence>
<keyword evidence="2 9" id="KW-0645">Protease</keyword>